<sequence>MDQLFMTDVVIKKNGSQENRVPYSCWPYQELQTHSATIIESRAAARLIKMHRISSRKFHESQRGKRARFQDDRLAKVCHQSSNENNCLIRGREGKVLYIGKASQKFKEGYTLEYQQTVGHNDREED</sequence>
<evidence type="ECO:0000313" key="2">
    <source>
        <dbReference type="RefSeq" id="XP_033365372.1"/>
    </source>
</evidence>
<dbReference type="GeneID" id="117242633"/>
<keyword evidence="1" id="KW-1185">Reference proteome</keyword>
<dbReference type="AlphaFoldDB" id="A0A6J3LJ04"/>
<reference evidence="2" key="1">
    <citation type="submission" date="2025-08" db="UniProtKB">
        <authorList>
            <consortium name="RefSeq"/>
        </authorList>
    </citation>
    <scope>IDENTIFICATION</scope>
    <source>
        <tissue evidence="2">Muscle</tissue>
    </source>
</reference>
<evidence type="ECO:0000313" key="1">
    <source>
        <dbReference type="Proteomes" id="UP000504631"/>
    </source>
</evidence>
<dbReference type="Proteomes" id="UP000504631">
    <property type="component" value="Unplaced"/>
</dbReference>
<organism evidence="1 2">
    <name type="scientific">Bombus vosnesenskii</name>
    <dbReference type="NCBI Taxonomy" id="207650"/>
    <lineage>
        <taxon>Eukaryota</taxon>
        <taxon>Metazoa</taxon>
        <taxon>Ecdysozoa</taxon>
        <taxon>Arthropoda</taxon>
        <taxon>Hexapoda</taxon>
        <taxon>Insecta</taxon>
        <taxon>Pterygota</taxon>
        <taxon>Neoptera</taxon>
        <taxon>Endopterygota</taxon>
        <taxon>Hymenoptera</taxon>
        <taxon>Apocrita</taxon>
        <taxon>Aculeata</taxon>
        <taxon>Apoidea</taxon>
        <taxon>Anthophila</taxon>
        <taxon>Apidae</taxon>
        <taxon>Bombus</taxon>
        <taxon>Pyrobombus</taxon>
    </lineage>
</organism>
<protein>
    <submittedName>
        <fullName evidence="2">Uncharacterized protein LOC117242633</fullName>
    </submittedName>
</protein>
<dbReference type="KEGG" id="bvk:117242633"/>
<dbReference type="RefSeq" id="XP_033365372.1">
    <property type="nucleotide sequence ID" value="XM_033509481.1"/>
</dbReference>
<gene>
    <name evidence="2" type="primary">LOC117242633</name>
</gene>
<proteinExistence type="predicted"/>
<accession>A0A6J3LJ04</accession>
<name>A0A6J3LJ04_9HYME</name>